<protein>
    <recommendedName>
        <fullName evidence="4">MULE transposase domain-containing protein</fullName>
    </recommendedName>
</protein>
<organism evidence="2 3">
    <name type="scientific">Rhizophagus irregularis</name>
    <dbReference type="NCBI Taxonomy" id="588596"/>
    <lineage>
        <taxon>Eukaryota</taxon>
        <taxon>Fungi</taxon>
        <taxon>Fungi incertae sedis</taxon>
        <taxon>Mucoromycota</taxon>
        <taxon>Glomeromycotina</taxon>
        <taxon>Glomeromycetes</taxon>
        <taxon>Glomerales</taxon>
        <taxon>Glomeraceae</taxon>
        <taxon>Rhizophagus</taxon>
    </lineage>
</organism>
<sequence>MNILTQYFLNLLLYLLKPSEPSENTLISNIELNEGNTYSSEQEFIFAVKTYAKQNPSGKFEKNSDEQLYVVEKVDLQIAQKKKRNHLLQRYNCQFAVRVSLNSKPKKKKSQQERTIPVEIQERILLLRHAGCNIPTIRGILKEEFSDILEHLKSQDNEFCYELPINSETNEQQAVWTETELLPTRSSIVKVADLVFVLHGTKHTLCLWHLMKNLVKNPNGTLRFKWAEFIKYFYQ</sequence>
<dbReference type="EMBL" id="LLXL01000128">
    <property type="protein sequence ID" value="PKK77454.1"/>
    <property type="molecule type" value="Genomic_DNA"/>
</dbReference>
<evidence type="ECO:0000256" key="1">
    <source>
        <dbReference type="SAM" id="SignalP"/>
    </source>
</evidence>
<evidence type="ECO:0000313" key="2">
    <source>
        <dbReference type="EMBL" id="PKK77454.1"/>
    </source>
</evidence>
<dbReference type="VEuPathDB" id="FungiDB:FUN_015981"/>
<feature type="chain" id="PRO_5014599380" description="MULE transposase domain-containing protein" evidence="1">
    <location>
        <begin position="22"/>
        <end position="235"/>
    </location>
</feature>
<keyword evidence="1" id="KW-0732">Signal</keyword>
<name>A0A2N1NUB0_9GLOM</name>
<comment type="caution">
    <text evidence="2">The sequence shown here is derived from an EMBL/GenBank/DDBJ whole genome shotgun (WGS) entry which is preliminary data.</text>
</comment>
<proteinExistence type="predicted"/>
<feature type="signal peptide" evidence="1">
    <location>
        <begin position="1"/>
        <end position="21"/>
    </location>
</feature>
<dbReference type="AlphaFoldDB" id="A0A2N1NUB0"/>
<evidence type="ECO:0008006" key="4">
    <source>
        <dbReference type="Google" id="ProtNLM"/>
    </source>
</evidence>
<dbReference type="Proteomes" id="UP000233469">
    <property type="component" value="Unassembled WGS sequence"/>
</dbReference>
<reference evidence="2 3" key="1">
    <citation type="submission" date="2016-04" db="EMBL/GenBank/DDBJ databases">
        <title>Genome analyses suggest a sexual origin of heterokaryosis in a supposedly ancient asexual fungus.</title>
        <authorList>
            <person name="Ropars J."/>
            <person name="Sedzielewska K."/>
            <person name="Noel J."/>
            <person name="Charron P."/>
            <person name="Farinelli L."/>
            <person name="Marton T."/>
            <person name="Kruger M."/>
            <person name="Pelin A."/>
            <person name="Brachmann A."/>
            <person name="Corradi N."/>
        </authorList>
    </citation>
    <scope>NUCLEOTIDE SEQUENCE [LARGE SCALE GENOMIC DNA]</scope>
    <source>
        <strain evidence="2 3">C2</strain>
    </source>
</reference>
<evidence type="ECO:0000313" key="3">
    <source>
        <dbReference type="Proteomes" id="UP000233469"/>
    </source>
</evidence>
<reference evidence="2 3" key="2">
    <citation type="submission" date="2017-10" db="EMBL/GenBank/DDBJ databases">
        <title>Extensive intraspecific genome diversity in a model arbuscular mycorrhizal fungus.</title>
        <authorList>
            <person name="Chen E.C.H."/>
            <person name="Morin E."/>
            <person name="Baudet D."/>
            <person name="Noel J."/>
            <person name="Ndikumana S."/>
            <person name="Charron P."/>
            <person name="St-Onge C."/>
            <person name="Giorgi J."/>
            <person name="Grigoriev I.V."/>
            <person name="Roux C."/>
            <person name="Martin F.M."/>
            <person name="Corradi N."/>
        </authorList>
    </citation>
    <scope>NUCLEOTIDE SEQUENCE [LARGE SCALE GENOMIC DNA]</scope>
    <source>
        <strain evidence="2 3">C2</strain>
    </source>
</reference>
<gene>
    <name evidence="2" type="ORF">RhiirC2_771326</name>
</gene>
<accession>A0A2N1NUB0</accession>